<evidence type="ECO:0000256" key="8">
    <source>
        <dbReference type="ARBA" id="ARBA00048543"/>
    </source>
</evidence>
<evidence type="ECO:0000256" key="6">
    <source>
        <dbReference type="ARBA" id="ARBA00023211"/>
    </source>
</evidence>
<evidence type="ECO:0000256" key="3">
    <source>
        <dbReference type="ARBA" id="ARBA00022723"/>
    </source>
</evidence>
<dbReference type="PIRSF" id="PIRSF006205">
    <property type="entry name" value="Dxp_reductismrs"/>
    <property type="match status" value="1"/>
</dbReference>
<evidence type="ECO:0000313" key="13">
    <source>
        <dbReference type="EMBL" id="MFC7408317.1"/>
    </source>
</evidence>
<keyword evidence="14" id="KW-1185">Reference proteome</keyword>
<keyword evidence="7 9" id="KW-0414">Isoprene biosynthesis</keyword>
<evidence type="ECO:0000256" key="5">
    <source>
        <dbReference type="ARBA" id="ARBA00023002"/>
    </source>
</evidence>
<dbReference type="HAMAP" id="MF_00183">
    <property type="entry name" value="DXP_reductoisom"/>
    <property type="match status" value="1"/>
</dbReference>
<feature type="binding site" evidence="9">
    <location>
        <position position="180"/>
    </location>
    <ligand>
        <name>1-deoxy-D-xylulose 5-phosphate</name>
        <dbReference type="ChEBI" id="CHEBI:57792"/>
    </ligand>
</feature>
<feature type="binding site" evidence="9">
    <location>
        <position position="152"/>
    </location>
    <ligand>
        <name>1-deoxy-D-xylulose 5-phosphate</name>
        <dbReference type="ChEBI" id="CHEBI:57792"/>
    </ligand>
</feature>
<comment type="caution">
    <text evidence="9">Lacks conserved residue(s) required for the propagation of feature annotation.</text>
</comment>
<dbReference type="PANTHER" id="PTHR30525">
    <property type="entry name" value="1-DEOXY-D-XYLULOSE 5-PHOSPHATE REDUCTOISOMERASE"/>
    <property type="match status" value="1"/>
</dbReference>
<dbReference type="SUPFAM" id="SSF69055">
    <property type="entry name" value="1-deoxy-D-xylulose-5-phosphate reductoisomerase, C-terminal domain"/>
    <property type="match status" value="1"/>
</dbReference>
<comment type="cofactor">
    <cofactor evidence="9">
        <name>Mg(2+)</name>
        <dbReference type="ChEBI" id="CHEBI:18420"/>
    </cofactor>
    <cofactor evidence="9">
        <name>Mn(2+)</name>
        <dbReference type="ChEBI" id="CHEBI:29035"/>
    </cofactor>
</comment>
<dbReference type="SUPFAM" id="SSF55347">
    <property type="entry name" value="Glyceraldehyde-3-phosphate dehydrogenase-like, C-terminal domain"/>
    <property type="match status" value="1"/>
</dbReference>
<dbReference type="Gene3D" id="3.40.50.720">
    <property type="entry name" value="NAD(P)-binding Rossmann-like Domain"/>
    <property type="match status" value="1"/>
</dbReference>
<dbReference type="InterPro" id="IPR013512">
    <property type="entry name" value="DXP_reductoisomerase_N"/>
</dbReference>
<reference evidence="14" key="1">
    <citation type="journal article" date="2019" name="Int. J. Syst. Evol. Microbiol.">
        <title>The Global Catalogue of Microorganisms (GCM) 10K type strain sequencing project: providing services to taxonomists for standard genome sequencing and annotation.</title>
        <authorList>
            <consortium name="The Broad Institute Genomics Platform"/>
            <consortium name="The Broad Institute Genome Sequencing Center for Infectious Disease"/>
            <person name="Wu L."/>
            <person name="Ma J."/>
        </authorList>
    </citation>
    <scope>NUCLEOTIDE SEQUENCE [LARGE SCALE GENOMIC DNA]</scope>
    <source>
        <strain evidence="14">CGMCC 1.12371</strain>
    </source>
</reference>
<keyword evidence="4 9" id="KW-0521">NADP</keyword>
<dbReference type="InterPro" id="IPR036291">
    <property type="entry name" value="NAD(P)-bd_dom_sf"/>
</dbReference>
<dbReference type="Pfam" id="PF02670">
    <property type="entry name" value="DXP_reductoisom"/>
    <property type="match status" value="1"/>
</dbReference>
<feature type="binding site" evidence="9">
    <location>
        <position position="11"/>
    </location>
    <ligand>
        <name>NADPH</name>
        <dbReference type="ChEBI" id="CHEBI:57783"/>
    </ligand>
</feature>
<comment type="similarity">
    <text evidence="2 9">Belongs to the DXR family.</text>
</comment>
<feature type="domain" description="1-deoxy-D-xylulose 5-phosphate reductoisomerase N-terminal" evidence="10">
    <location>
        <begin position="5"/>
        <end position="133"/>
    </location>
</feature>
<dbReference type="PANTHER" id="PTHR30525:SF0">
    <property type="entry name" value="1-DEOXY-D-XYLULOSE 5-PHOSPHATE REDUCTOISOMERASE, CHLOROPLASTIC"/>
    <property type="match status" value="1"/>
</dbReference>
<dbReference type="Gene3D" id="1.10.1740.10">
    <property type="match status" value="1"/>
</dbReference>
<feature type="binding site" evidence="9">
    <location>
        <position position="37"/>
    </location>
    <ligand>
        <name>NADPH</name>
        <dbReference type="ChEBI" id="CHEBI:57783"/>
    </ligand>
</feature>
<evidence type="ECO:0000259" key="12">
    <source>
        <dbReference type="Pfam" id="PF13288"/>
    </source>
</evidence>
<feature type="binding site" evidence="9">
    <location>
        <position position="203"/>
    </location>
    <ligand>
        <name>1-deoxy-D-xylulose 5-phosphate</name>
        <dbReference type="ChEBI" id="CHEBI:57792"/>
    </ligand>
</feature>
<dbReference type="InterPro" id="IPR036169">
    <property type="entry name" value="DXPR_C_sf"/>
</dbReference>
<feature type="domain" description="DXP reductoisomerase C-terminal" evidence="12">
    <location>
        <begin position="265"/>
        <end position="381"/>
    </location>
</feature>
<feature type="binding site" evidence="9">
    <location>
        <position position="153"/>
    </location>
    <ligand>
        <name>Mn(2+)</name>
        <dbReference type="ChEBI" id="CHEBI:29035"/>
    </ligand>
</feature>
<feature type="binding site" evidence="9">
    <location>
        <position position="125"/>
    </location>
    <ligand>
        <name>NADPH</name>
        <dbReference type="ChEBI" id="CHEBI:57783"/>
    </ligand>
</feature>
<dbReference type="Pfam" id="PF13288">
    <property type="entry name" value="DXPR_C"/>
    <property type="match status" value="1"/>
</dbReference>
<feature type="binding site" evidence="9">
    <location>
        <position position="153"/>
    </location>
    <ligand>
        <name>1-deoxy-D-xylulose 5-phosphate</name>
        <dbReference type="ChEBI" id="CHEBI:57792"/>
    </ligand>
</feature>
<keyword evidence="5 9" id="KW-0560">Oxidoreductase</keyword>
<dbReference type="InterPro" id="IPR026877">
    <property type="entry name" value="DXPR_C"/>
</dbReference>
<dbReference type="InterPro" id="IPR013644">
    <property type="entry name" value="DXP_reductoisomerase_C"/>
</dbReference>
<dbReference type="NCBIfam" id="TIGR00243">
    <property type="entry name" value="Dxr"/>
    <property type="match status" value="1"/>
</dbReference>
<comment type="pathway">
    <text evidence="1 9">Isoprenoid biosynthesis; isopentenyl diphosphate biosynthesis via DXP pathway; isopentenyl diphosphate from 1-deoxy-D-xylulose 5-phosphate: step 1/6.</text>
</comment>
<feature type="binding site" evidence="9">
    <location>
        <position position="127"/>
    </location>
    <ligand>
        <name>NADPH</name>
        <dbReference type="ChEBI" id="CHEBI:57783"/>
    </ligand>
</feature>
<dbReference type="EMBL" id="JBHTCA010000003">
    <property type="protein sequence ID" value="MFC7408317.1"/>
    <property type="molecule type" value="Genomic_DNA"/>
</dbReference>
<dbReference type="Pfam" id="PF08436">
    <property type="entry name" value="DXP_redisom_C"/>
    <property type="match status" value="1"/>
</dbReference>
<comment type="caution">
    <text evidence="13">The sequence shown here is derived from an EMBL/GenBank/DDBJ whole genome shotgun (WGS) entry which is preliminary data.</text>
</comment>
<protein>
    <recommendedName>
        <fullName evidence="9">1-deoxy-D-xylulose 5-phosphate reductoisomerase</fullName>
        <shortName evidence="9">DXP reductoisomerase</shortName>
        <ecNumber evidence="9">1.1.1.267</ecNumber>
    </recommendedName>
    <alternativeName>
        <fullName evidence="9">1-deoxyxylulose-5-phosphate reductoisomerase</fullName>
    </alternativeName>
    <alternativeName>
        <fullName evidence="9">2-C-methyl-D-erythritol 4-phosphate synthase</fullName>
    </alternativeName>
</protein>
<comment type="function">
    <text evidence="9">Catalyzes the NADPH-dependent rearrangement and reduction of 1-deoxy-D-xylulose-5-phosphate (DXP) to 2-C-methyl-D-erythritol 4-phosphate (MEP).</text>
</comment>
<name>A0ABW2QI98_9BURK</name>
<dbReference type="RefSeq" id="WP_382220432.1">
    <property type="nucleotide sequence ID" value="NZ_JBHTCA010000003.1"/>
</dbReference>
<sequence length="392" mass="42438">MKQRLAILGSTGSIGTSTLDVVARHPERFEVFALTAASRVDELLQQCLRFAPRFAVMVDAARAADLAQRLSSHGLATRVLSTPSDLEWVAAHEDVDAVMAAIVGAAGLAPCIAAARAGKRLLLANKEALVVGGEMFMTAVREGGARLLPIDSEHSAVFQSLPDDPATWAQRIDRIILTASGGPFRTRDPATLHSVTPEEAVAHPNWVMGRKISVDSATMMNKALEVIEARYLFNVAPEQIEVVIHPQSVVHSMVQYRDASVVAQLGTPDMRVPIAYGLSWPERMESGAERLDFRRLAAMTFETPDDRRFPGLALAWDSLRAAPGTTAVLNAANEVAVAAFLDRRLRFDQIHVVNLETLSALSFSEPHSLADLLALDSQARTAAERAVTRLLA</sequence>
<organism evidence="13 14">
    <name type="scientific">Hydrogenophaga atypica</name>
    <dbReference type="NCBI Taxonomy" id="249409"/>
    <lineage>
        <taxon>Bacteria</taxon>
        <taxon>Pseudomonadati</taxon>
        <taxon>Pseudomonadota</taxon>
        <taxon>Betaproteobacteria</taxon>
        <taxon>Burkholderiales</taxon>
        <taxon>Comamonadaceae</taxon>
        <taxon>Hydrogenophaga</taxon>
    </lineage>
</organism>
<feature type="binding site" evidence="9">
    <location>
        <position position="209"/>
    </location>
    <ligand>
        <name>NADPH</name>
        <dbReference type="ChEBI" id="CHEBI:57783"/>
    </ligand>
</feature>
<evidence type="ECO:0000256" key="9">
    <source>
        <dbReference type="HAMAP-Rule" id="MF_00183"/>
    </source>
</evidence>
<feature type="binding site" evidence="9">
    <location>
        <position position="13"/>
    </location>
    <ligand>
        <name>NADPH</name>
        <dbReference type="ChEBI" id="CHEBI:57783"/>
    </ligand>
</feature>
<feature type="binding site" evidence="9">
    <location>
        <position position="12"/>
    </location>
    <ligand>
        <name>NADPH</name>
        <dbReference type="ChEBI" id="CHEBI:57783"/>
    </ligand>
</feature>
<feature type="binding site" evidence="9">
    <location>
        <position position="126"/>
    </location>
    <ligand>
        <name>1-deoxy-D-xylulose 5-phosphate</name>
        <dbReference type="ChEBI" id="CHEBI:57792"/>
    </ligand>
</feature>
<proteinExistence type="inferred from homology"/>
<dbReference type="NCBIfam" id="NF009114">
    <property type="entry name" value="PRK12464.1"/>
    <property type="match status" value="1"/>
</dbReference>
<evidence type="ECO:0000256" key="7">
    <source>
        <dbReference type="ARBA" id="ARBA00023229"/>
    </source>
</evidence>
<feature type="binding site" evidence="9">
    <location>
        <position position="222"/>
    </location>
    <ligand>
        <name>1-deoxy-D-xylulose 5-phosphate</name>
        <dbReference type="ChEBI" id="CHEBI:57792"/>
    </ligand>
</feature>
<feature type="binding site" evidence="9">
    <location>
        <position position="221"/>
    </location>
    <ligand>
        <name>1-deoxy-D-xylulose 5-phosphate</name>
        <dbReference type="ChEBI" id="CHEBI:57792"/>
    </ligand>
</feature>
<accession>A0ABW2QI98</accession>
<evidence type="ECO:0000313" key="14">
    <source>
        <dbReference type="Proteomes" id="UP001596501"/>
    </source>
</evidence>
<evidence type="ECO:0000256" key="4">
    <source>
        <dbReference type="ARBA" id="ARBA00022857"/>
    </source>
</evidence>
<evidence type="ECO:0000259" key="11">
    <source>
        <dbReference type="Pfam" id="PF08436"/>
    </source>
</evidence>
<evidence type="ECO:0000256" key="1">
    <source>
        <dbReference type="ARBA" id="ARBA00005094"/>
    </source>
</evidence>
<dbReference type="GO" id="GO:0030604">
    <property type="term" value="F:1-deoxy-D-xylulose-5-phosphate reductoisomerase activity"/>
    <property type="evidence" value="ECO:0007669"/>
    <property type="project" value="UniProtKB-EC"/>
</dbReference>
<feature type="binding site" evidence="9">
    <location>
        <position position="225"/>
    </location>
    <ligand>
        <name>Mn(2+)</name>
        <dbReference type="ChEBI" id="CHEBI:29035"/>
    </ligand>
</feature>
<feature type="binding site" evidence="9">
    <location>
        <position position="225"/>
    </location>
    <ligand>
        <name>1-deoxy-D-xylulose 5-phosphate</name>
        <dbReference type="ChEBI" id="CHEBI:57792"/>
    </ligand>
</feature>
<keyword evidence="9" id="KW-0460">Magnesium</keyword>
<gene>
    <name evidence="13" type="primary">ispC</name>
    <name evidence="9" type="synonym">dxr</name>
    <name evidence="13" type="ORF">ACFQPB_05555</name>
</gene>
<feature type="binding site" evidence="9">
    <location>
        <position position="14"/>
    </location>
    <ligand>
        <name>NADPH</name>
        <dbReference type="ChEBI" id="CHEBI:57783"/>
    </ligand>
</feature>
<feature type="binding site" evidence="9">
    <location>
        <position position="216"/>
    </location>
    <ligand>
        <name>1-deoxy-D-xylulose 5-phosphate</name>
        <dbReference type="ChEBI" id="CHEBI:57792"/>
    </ligand>
</feature>
<dbReference type="Proteomes" id="UP001596501">
    <property type="component" value="Unassembled WGS sequence"/>
</dbReference>
<feature type="domain" description="1-deoxy-D-xylulose 5-phosphate reductoisomerase C-terminal" evidence="11">
    <location>
        <begin position="147"/>
        <end position="233"/>
    </location>
</feature>
<keyword evidence="6 9" id="KW-0464">Manganese</keyword>
<dbReference type="NCBIfam" id="NF003938">
    <property type="entry name" value="PRK05447.1-1"/>
    <property type="match status" value="1"/>
</dbReference>
<dbReference type="EC" id="1.1.1.267" evidence="9"/>
<keyword evidence="3 9" id="KW-0479">Metal-binding</keyword>
<evidence type="ECO:0000259" key="10">
    <source>
        <dbReference type="Pfam" id="PF02670"/>
    </source>
</evidence>
<comment type="catalytic activity">
    <reaction evidence="8">
        <text>2-C-methyl-D-erythritol 4-phosphate + NADP(+) = 1-deoxy-D-xylulose 5-phosphate + NADPH + H(+)</text>
        <dbReference type="Rhea" id="RHEA:13717"/>
        <dbReference type="ChEBI" id="CHEBI:15378"/>
        <dbReference type="ChEBI" id="CHEBI:57783"/>
        <dbReference type="ChEBI" id="CHEBI:57792"/>
        <dbReference type="ChEBI" id="CHEBI:58262"/>
        <dbReference type="ChEBI" id="CHEBI:58349"/>
        <dbReference type="EC" id="1.1.1.267"/>
    </reaction>
    <physiologicalReaction direction="right-to-left" evidence="8">
        <dbReference type="Rhea" id="RHEA:13719"/>
    </physiologicalReaction>
</comment>
<evidence type="ECO:0000256" key="2">
    <source>
        <dbReference type="ARBA" id="ARBA00006825"/>
    </source>
</evidence>
<dbReference type="SUPFAM" id="SSF51735">
    <property type="entry name" value="NAD(P)-binding Rossmann-fold domains"/>
    <property type="match status" value="1"/>
</dbReference>
<dbReference type="InterPro" id="IPR003821">
    <property type="entry name" value="DXP_reductoisomerase"/>
</dbReference>
<feature type="binding site" evidence="9">
    <location>
        <position position="151"/>
    </location>
    <ligand>
        <name>Mn(2+)</name>
        <dbReference type="ChEBI" id="CHEBI:29035"/>
    </ligand>
</feature>